<proteinExistence type="predicted"/>
<keyword evidence="1" id="KW-0472">Membrane</keyword>
<keyword evidence="4" id="KW-1185">Reference proteome</keyword>
<dbReference type="AlphaFoldDB" id="A0ABC9H1C6"/>
<dbReference type="EMBL" id="OZ075120">
    <property type="protein sequence ID" value="CAL4890843.1"/>
    <property type="molecule type" value="Genomic_DNA"/>
</dbReference>
<evidence type="ECO:0008006" key="5">
    <source>
        <dbReference type="Google" id="ProtNLM"/>
    </source>
</evidence>
<dbReference type="EMBL" id="CAXIPR030000808">
    <property type="protein sequence ID" value="CAM0147276.1"/>
    <property type="molecule type" value="Genomic_DNA"/>
</dbReference>
<evidence type="ECO:0000256" key="1">
    <source>
        <dbReference type="SAM" id="Phobius"/>
    </source>
</evidence>
<dbReference type="PANTHER" id="PTHR36480">
    <property type="entry name" value="OS06G0118900 PROTEIN-RELATED"/>
    <property type="match status" value="1"/>
</dbReference>
<evidence type="ECO:0000313" key="2">
    <source>
        <dbReference type="EMBL" id="CAL4890843.1"/>
    </source>
</evidence>
<evidence type="ECO:0000313" key="4">
    <source>
        <dbReference type="Proteomes" id="UP001497457"/>
    </source>
</evidence>
<protein>
    <recommendedName>
        <fullName evidence="5">Late embryogenesis abundant protein LEA-2 subgroup domain-containing protein</fullName>
    </recommendedName>
</protein>
<sequence length="192" mass="20839">MAYATSPCRWSAKRYILAALAGTLVLTVIVIVVSVVLSPAAIRFAVTTSTPSFNRTTAGVTGTEWNLILTANNTSHRAGVKYRSLIVTLRYTPAATGKETSLPLDQVSAPSWQLPGSTASINVSLFLPDNLLHQQFAGRGYNATLVGVLLDTLVRFKYGCVYTRSYNIRVLCKPVDYFSRPPPGLPIICNDD</sequence>
<accession>A0ABC9H1C6</accession>
<reference evidence="3 4" key="1">
    <citation type="submission" date="2024-10" db="EMBL/GenBank/DDBJ databases">
        <authorList>
            <person name="Ryan C."/>
        </authorList>
    </citation>
    <scope>NUCLEOTIDE SEQUENCE [LARGE SCALE GENOMIC DNA]</scope>
</reference>
<name>A0ABC9H1C6_9POAL</name>
<keyword evidence="1" id="KW-0812">Transmembrane</keyword>
<organism evidence="3 4">
    <name type="scientific">Urochloa decumbens</name>
    <dbReference type="NCBI Taxonomy" id="240449"/>
    <lineage>
        <taxon>Eukaryota</taxon>
        <taxon>Viridiplantae</taxon>
        <taxon>Streptophyta</taxon>
        <taxon>Embryophyta</taxon>
        <taxon>Tracheophyta</taxon>
        <taxon>Spermatophyta</taxon>
        <taxon>Magnoliopsida</taxon>
        <taxon>Liliopsida</taxon>
        <taxon>Poales</taxon>
        <taxon>Poaceae</taxon>
        <taxon>PACMAD clade</taxon>
        <taxon>Panicoideae</taxon>
        <taxon>Panicodae</taxon>
        <taxon>Paniceae</taxon>
        <taxon>Melinidinae</taxon>
        <taxon>Urochloa</taxon>
    </lineage>
</organism>
<evidence type="ECO:0000313" key="3">
    <source>
        <dbReference type="EMBL" id="CAM0147276.1"/>
    </source>
</evidence>
<gene>
    <name evidence="3" type="ORF">URODEC1_LOCUS120734</name>
    <name evidence="2" type="ORF">URODEC1_LOCUS3477</name>
</gene>
<dbReference type="Proteomes" id="UP001497457">
    <property type="component" value="Chromosome 10rd"/>
</dbReference>
<feature type="transmembrane region" description="Helical" evidence="1">
    <location>
        <begin position="15"/>
        <end position="37"/>
    </location>
</feature>
<keyword evidence="1" id="KW-1133">Transmembrane helix</keyword>
<dbReference type="Proteomes" id="UP001497457">
    <property type="component" value="Unassembled WGS sequence"/>
</dbReference>
<dbReference type="PANTHER" id="PTHR36480:SF8">
    <property type="entry name" value="LATE EMBRYOGENESIS ABUNDANT PROTEIN LEA-2 SUBGROUP DOMAIN-CONTAINING PROTEIN"/>
    <property type="match status" value="1"/>
</dbReference>